<evidence type="ECO:0008006" key="5">
    <source>
        <dbReference type="Google" id="ProtNLM"/>
    </source>
</evidence>
<accession>A0ABV1A687</accession>
<feature type="signal peptide" evidence="2">
    <location>
        <begin position="1"/>
        <end position="21"/>
    </location>
</feature>
<feature type="compositionally biased region" description="Basic and acidic residues" evidence="1">
    <location>
        <begin position="60"/>
        <end position="72"/>
    </location>
</feature>
<gene>
    <name evidence="3" type="ORF">AMECASPLE_003519</name>
</gene>
<dbReference type="EMBL" id="JAHRIP010084779">
    <property type="protein sequence ID" value="MEQ2313592.1"/>
    <property type="molecule type" value="Genomic_DNA"/>
</dbReference>
<keyword evidence="2" id="KW-0732">Signal</keyword>
<evidence type="ECO:0000256" key="1">
    <source>
        <dbReference type="SAM" id="MobiDB-lite"/>
    </source>
</evidence>
<feature type="chain" id="PRO_5046238873" description="Secreted protein" evidence="2">
    <location>
        <begin position="22"/>
        <end position="72"/>
    </location>
</feature>
<sequence>MFTKLILVVLSPQVAILQLAAQQTSSTWIANCSFETERKVLQPSDSQLTSSAQQQVGEGCRAEPARERGLQS</sequence>
<protein>
    <recommendedName>
        <fullName evidence="5">Secreted protein</fullName>
    </recommendedName>
</protein>
<evidence type="ECO:0000256" key="2">
    <source>
        <dbReference type="SAM" id="SignalP"/>
    </source>
</evidence>
<evidence type="ECO:0000313" key="4">
    <source>
        <dbReference type="Proteomes" id="UP001469553"/>
    </source>
</evidence>
<dbReference type="Proteomes" id="UP001469553">
    <property type="component" value="Unassembled WGS sequence"/>
</dbReference>
<proteinExistence type="predicted"/>
<comment type="caution">
    <text evidence="3">The sequence shown here is derived from an EMBL/GenBank/DDBJ whole genome shotgun (WGS) entry which is preliminary data.</text>
</comment>
<feature type="compositionally biased region" description="Polar residues" evidence="1">
    <location>
        <begin position="43"/>
        <end position="56"/>
    </location>
</feature>
<reference evidence="3 4" key="1">
    <citation type="submission" date="2021-06" db="EMBL/GenBank/DDBJ databases">
        <authorList>
            <person name="Palmer J.M."/>
        </authorList>
    </citation>
    <scope>NUCLEOTIDE SEQUENCE [LARGE SCALE GENOMIC DNA]</scope>
    <source>
        <strain evidence="3 4">AS_MEX2019</strain>
        <tissue evidence="3">Muscle</tissue>
    </source>
</reference>
<organism evidence="3 4">
    <name type="scientific">Ameca splendens</name>
    <dbReference type="NCBI Taxonomy" id="208324"/>
    <lineage>
        <taxon>Eukaryota</taxon>
        <taxon>Metazoa</taxon>
        <taxon>Chordata</taxon>
        <taxon>Craniata</taxon>
        <taxon>Vertebrata</taxon>
        <taxon>Euteleostomi</taxon>
        <taxon>Actinopterygii</taxon>
        <taxon>Neopterygii</taxon>
        <taxon>Teleostei</taxon>
        <taxon>Neoteleostei</taxon>
        <taxon>Acanthomorphata</taxon>
        <taxon>Ovalentaria</taxon>
        <taxon>Atherinomorphae</taxon>
        <taxon>Cyprinodontiformes</taxon>
        <taxon>Goodeidae</taxon>
        <taxon>Ameca</taxon>
    </lineage>
</organism>
<keyword evidence="4" id="KW-1185">Reference proteome</keyword>
<feature type="region of interest" description="Disordered" evidence="1">
    <location>
        <begin position="43"/>
        <end position="72"/>
    </location>
</feature>
<evidence type="ECO:0000313" key="3">
    <source>
        <dbReference type="EMBL" id="MEQ2313592.1"/>
    </source>
</evidence>
<name>A0ABV1A687_9TELE</name>